<keyword evidence="3" id="KW-1185">Reference proteome</keyword>
<proteinExistence type="predicted"/>
<name>F6DN78_DESRL</name>
<dbReference type="PIRSF" id="PIRSF021383">
    <property type="entry name" value="YunB"/>
    <property type="match status" value="1"/>
</dbReference>
<feature type="transmembrane region" description="Helical" evidence="1">
    <location>
        <begin position="12"/>
        <end position="31"/>
    </location>
</feature>
<accession>F6DN78</accession>
<dbReference type="Proteomes" id="UP000009234">
    <property type="component" value="Chromosome"/>
</dbReference>
<dbReference type="Pfam" id="PF09560">
    <property type="entry name" value="Spore_YunB"/>
    <property type="match status" value="1"/>
</dbReference>
<dbReference type="AlphaFoldDB" id="F6DN78"/>
<keyword evidence="1" id="KW-1133">Transmembrane helix</keyword>
<protein>
    <submittedName>
        <fullName evidence="2">Sporulation protein YunB</fullName>
    </submittedName>
</protein>
<dbReference type="OrthoDB" id="1649278at2"/>
<sequence length="218" mass="24188">MFRKTRGLSKKYVVLMISLVVVGLLVGFFIFTDRVLQPSIFTIARVKAIHLATEILNETVRDRMAKQPVHYQDLIHIHKDSSGKIVMIQADTVKINQLSTDMTLKVQEALRKIDNQSINIPLGQLLGFQLLAALGPELNVRLIPVGIVRVDIIDKFEGAGINQTRHLIWMDLTSEFQIAVPLHKEVFKVSVKVPLAESIIVGDVPPALISMPGGVVGQ</sequence>
<dbReference type="STRING" id="696281.Desru_2427"/>
<dbReference type="EMBL" id="CP002780">
    <property type="protein sequence ID" value="AEG60667.1"/>
    <property type="molecule type" value="Genomic_DNA"/>
</dbReference>
<evidence type="ECO:0000313" key="3">
    <source>
        <dbReference type="Proteomes" id="UP000009234"/>
    </source>
</evidence>
<evidence type="ECO:0000313" key="2">
    <source>
        <dbReference type="EMBL" id="AEG60667.1"/>
    </source>
</evidence>
<gene>
    <name evidence="2" type="ordered locus">Desru_2427</name>
</gene>
<dbReference type="NCBIfam" id="TIGR02832">
    <property type="entry name" value="spo_yunB"/>
    <property type="match status" value="1"/>
</dbReference>
<reference evidence="2 3" key="2">
    <citation type="journal article" date="2012" name="Stand. Genomic Sci.">
        <title>Complete genome sequence of the sulfate-reducing firmicute Desulfotomaculum ruminis type strain (DL(T)).</title>
        <authorList>
            <person name="Spring S."/>
            <person name="Visser M."/>
            <person name="Lu M."/>
            <person name="Copeland A."/>
            <person name="Lapidus A."/>
            <person name="Lucas S."/>
            <person name="Cheng J.F."/>
            <person name="Han C."/>
            <person name="Tapia R."/>
            <person name="Goodwin L.A."/>
            <person name="Pitluck S."/>
            <person name="Ivanova N."/>
            <person name="Land M."/>
            <person name="Hauser L."/>
            <person name="Larimer F."/>
            <person name="Rohde M."/>
            <person name="Goker M."/>
            <person name="Detter J.C."/>
            <person name="Kyrpides N.C."/>
            <person name="Woyke T."/>
            <person name="Schaap P.J."/>
            <person name="Plugge C.M."/>
            <person name="Muyzer G."/>
            <person name="Kuever J."/>
            <person name="Pereira I.A."/>
            <person name="Parshina S.N."/>
            <person name="Bernier-Latmani R."/>
            <person name="Stams A.J."/>
            <person name="Klenk H.P."/>
        </authorList>
    </citation>
    <scope>NUCLEOTIDE SEQUENCE [LARGE SCALE GENOMIC DNA]</scope>
    <source>
        <strain evidence="3">ATCC 23193 / DSM 2154 / NCIB 8452 / DL</strain>
    </source>
</reference>
<dbReference type="InterPro" id="IPR014197">
    <property type="entry name" value="Sporulation_prot_YunB"/>
</dbReference>
<keyword evidence="1" id="KW-0472">Membrane</keyword>
<dbReference type="KEGG" id="dru:Desru_2427"/>
<keyword evidence="1" id="KW-0812">Transmembrane</keyword>
<evidence type="ECO:0000256" key="1">
    <source>
        <dbReference type="SAM" id="Phobius"/>
    </source>
</evidence>
<reference evidence="3" key="1">
    <citation type="submission" date="2011-05" db="EMBL/GenBank/DDBJ databases">
        <title>Complete sequence of Desulfotomaculum ruminis DSM 2154.</title>
        <authorList>
            <person name="Lucas S."/>
            <person name="Copeland A."/>
            <person name="Lapidus A."/>
            <person name="Cheng J.-F."/>
            <person name="Goodwin L."/>
            <person name="Pitluck S."/>
            <person name="Lu M."/>
            <person name="Detter J.C."/>
            <person name="Han C."/>
            <person name="Tapia R."/>
            <person name="Land M."/>
            <person name="Hauser L."/>
            <person name="Kyrpides N."/>
            <person name="Ivanova N."/>
            <person name="Mikhailova N."/>
            <person name="Pagani I."/>
            <person name="Stams A.J.M."/>
            <person name="Plugge C.M."/>
            <person name="Muyzer G."/>
            <person name="Kuever J."/>
            <person name="Parshina S.N."/>
            <person name="Ivanova A.E."/>
            <person name="Nazina T.N."/>
            <person name="Brambilla E."/>
            <person name="Spring S."/>
            <person name="Klenk H.-P."/>
            <person name="Woyke T."/>
        </authorList>
    </citation>
    <scope>NUCLEOTIDE SEQUENCE [LARGE SCALE GENOMIC DNA]</scope>
    <source>
        <strain evidence="3">ATCC 23193 / DSM 2154 / NCIB 8452 / DL</strain>
    </source>
</reference>
<dbReference type="HOGENOM" id="CLU_067338_2_0_9"/>
<dbReference type="eggNOG" id="ENOG5031XUS">
    <property type="taxonomic scope" value="Bacteria"/>
</dbReference>
<organism evidence="2 3">
    <name type="scientific">Desulforamulus ruminis (strain ATCC 23193 / DSM 2154 / NCIMB 8452 / DL)</name>
    <name type="common">Desulfotomaculum ruminis</name>
    <dbReference type="NCBI Taxonomy" id="696281"/>
    <lineage>
        <taxon>Bacteria</taxon>
        <taxon>Bacillati</taxon>
        <taxon>Bacillota</taxon>
        <taxon>Clostridia</taxon>
        <taxon>Eubacteriales</taxon>
        <taxon>Peptococcaceae</taxon>
        <taxon>Desulforamulus</taxon>
    </lineage>
</organism>